<dbReference type="OrthoDB" id="9804720at2"/>
<dbReference type="Proteomes" id="UP000187404">
    <property type="component" value="Unassembled WGS sequence"/>
</dbReference>
<dbReference type="InterPro" id="IPR036225">
    <property type="entry name" value="SRP/SRP_N"/>
</dbReference>
<dbReference type="GO" id="GO:0006614">
    <property type="term" value="P:SRP-dependent cotranslational protein targeting to membrane"/>
    <property type="evidence" value="ECO:0007669"/>
    <property type="project" value="InterPro"/>
</dbReference>
<keyword evidence="7 9" id="KW-0675">Receptor</keyword>
<keyword evidence="4 9" id="KW-0378">Hydrolase</keyword>
<evidence type="ECO:0000256" key="5">
    <source>
        <dbReference type="ARBA" id="ARBA00023134"/>
    </source>
</evidence>
<dbReference type="RefSeq" id="WP_075711669.1">
    <property type="nucleotide sequence ID" value="NZ_MJIE01000001.1"/>
</dbReference>
<gene>
    <name evidence="9" type="primary">ftsY</name>
    <name evidence="11" type="ORF">BHK98_00205</name>
</gene>
<dbReference type="Pfam" id="PF02881">
    <property type="entry name" value="SRP54_N"/>
    <property type="match status" value="1"/>
</dbReference>
<dbReference type="InterPro" id="IPR000897">
    <property type="entry name" value="SRP54_GTPase_dom"/>
</dbReference>
<evidence type="ECO:0000256" key="6">
    <source>
        <dbReference type="ARBA" id="ARBA00023136"/>
    </source>
</evidence>
<dbReference type="GO" id="GO:0005525">
    <property type="term" value="F:GTP binding"/>
    <property type="evidence" value="ECO:0007669"/>
    <property type="project" value="UniProtKB-UniRule"/>
</dbReference>
<evidence type="ECO:0000313" key="12">
    <source>
        <dbReference type="Proteomes" id="UP000187404"/>
    </source>
</evidence>
<dbReference type="SMART" id="SM00382">
    <property type="entry name" value="AAA"/>
    <property type="match status" value="1"/>
</dbReference>
<dbReference type="SMART" id="SM00962">
    <property type="entry name" value="SRP54"/>
    <property type="match status" value="1"/>
</dbReference>
<comment type="similarity">
    <text evidence="9">Belongs to the GTP-binding SRP family. FtsY subfamily.</text>
</comment>
<dbReference type="STRING" id="1261640.BHK98_00205"/>
<dbReference type="PANTHER" id="PTHR43134">
    <property type="entry name" value="SIGNAL RECOGNITION PARTICLE RECEPTOR SUBUNIT ALPHA"/>
    <property type="match status" value="1"/>
</dbReference>
<dbReference type="SMART" id="SM00963">
    <property type="entry name" value="SRP54_N"/>
    <property type="match status" value="1"/>
</dbReference>
<comment type="subcellular location">
    <subcellularLocation>
        <location evidence="9">Cell membrane</location>
        <topology evidence="9">Peripheral membrane protein</topology>
        <orientation evidence="9">Cytoplasmic side</orientation>
    </subcellularLocation>
    <subcellularLocation>
        <location evidence="9">Cytoplasm</location>
    </subcellularLocation>
</comment>
<evidence type="ECO:0000256" key="3">
    <source>
        <dbReference type="ARBA" id="ARBA00022741"/>
    </source>
</evidence>
<dbReference type="GO" id="GO:0003924">
    <property type="term" value="F:GTPase activity"/>
    <property type="evidence" value="ECO:0007669"/>
    <property type="project" value="UniProtKB-UniRule"/>
</dbReference>
<dbReference type="SUPFAM" id="SSF52540">
    <property type="entry name" value="P-loop containing nucleoside triphosphate hydrolases"/>
    <property type="match status" value="1"/>
</dbReference>
<keyword evidence="3 9" id="KW-0547">Nucleotide-binding</keyword>
<feature type="binding site" evidence="9">
    <location>
        <begin position="187"/>
        <end position="191"/>
    </location>
    <ligand>
        <name>GTP</name>
        <dbReference type="ChEBI" id="CHEBI:37565"/>
    </ligand>
</feature>
<evidence type="ECO:0000256" key="9">
    <source>
        <dbReference type="HAMAP-Rule" id="MF_00920"/>
    </source>
</evidence>
<evidence type="ECO:0000259" key="10">
    <source>
        <dbReference type="PROSITE" id="PS00300"/>
    </source>
</evidence>
<evidence type="ECO:0000256" key="4">
    <source>
        <dbReference type="ARBA" id="ARBA00022801"/>
    </source>
</evidence>
<dbReference type="FunFam" id="3.40.50.300:FF:000053">
    <property type="entry name" value="Signal recognition particle receptor FtsY"/>
    <property type="match status" value="1"/>
</dbReference>
<protein>
    <recommendedName>
        <fullName evidence="9">Signal recognition particle receptor FtsY</fullName>
        <shortName evidence="9">SRP receptor</shortName>
        <ecNumber evidence="9">3.6.5.4</ecNumber>
    </recommendedName>
</protein>
<comment type="catalytic activity">
    <reaction evidence="8 9">
        <text>GTP + H2O = GDP + phosphate + H(+)</text>
        <dbReference type="Rhea" id="RHEA:19669"/>
        <dbReference type="ChEBI" id="CHEBI:15377"/>
        <dbReference type="ChEBI" id="CHEBI:15378"/>
        <dbReference type="ChEBI" id="CHEBI:37565"/>
        <dbReference type="ChEBI" id="CHEBI:43474"/>
        <dbReference type="ChEBI" id="CHEBI:58189"/>
        <dbReference type="EC" id="3.6.5.4"/>
    </reaction>
</comment>
<dbReference type="NCBIfam" id="TIGR00064">
    <property type="entry name" value="ftsY"/>
    <property type="match status" value="1"/>
</dbReference>
<keyword evidence="12" id="KW-1185">Reference proteome</keyword>
<evidence type="ECO:0000256" key="7">
    <source>
        <dbReference type="ARBA" id="ARBA00023170"/>
    </source>
</evidence>
<dbReference type="GO" id="GO:0005886">
    <property type="term" value="C:plasma membrane"/>
    <property type="evidence" value="ECO:0007669"/>
    <property type="project" value="UniProtKB-SubCell"/>
</dbReference>
<dbReference type="Gene3D" id="3.40.50.300">
    <property type="entry name" value="P-loop containing nucleotide triphosphate hydrolases"/>
    <property type="match status" value="1"/>
</dbReference>
<comment type="caution">
    <text evidence="11">The sequence shown here is derived from an EMBL/GenBank/DDBJ whole genome shotgun (WGS) entry which is preliminary data.</text>
</comment>
<evidence type="ECO:0000313" key="11">
    <source>
        <dbReference type="EMBL" id="OLR54649.1"/>
    </source>
</evidence>
<dbReference type="PROSITE" id="PS00300">
    <property type="entry name" value="SRP54"/>
    <property type="match status" value="1"/>
</dbReference>
<dbReference type="EC" id="3.6.5.4" evidence="9"/>
<dbReference type="SUPFAM" id="SSF47364">
    <property type="entry name" value="Domain of the SRP/SRP receptor G-proteins"/>
    <property type="match status" value="1"/>
</dbReference>
<comment type="subunit">
    <text evidence="9">Part of the signal recognition particle protein translocation system, which is composed of SRP and FtsY.</text>
</comment>
<dbReference type="InterPro" id="IPR004390">
    <property type="entry name" value="SR_rcpt_FtsY"/>
</dbReference>
<keyword evidence="1 9" id="KW-1003">Cell membrane</keyword>
<comment type="function">
    <text evidence="9">Involved in targeting and insertion of nascent membrane proteins into the cytoplasmic membrane. Acts as a receptor for the complex formed by the signal recognition particle (SRP) and the ribosome-nascent chain (RNC).</text>
</comment>
<accession>A0A1Q9JEM5</accession>
<dbReference type="GO" id="GO:0005047">
    <property type="term" value="F:signal recognition particle binding"/>
    <property type="evidence" value="ECO:0007669"/>
    <property type="project" value="TreeGrafter"/>
</dbReference>
<dbReference type="InterPro" id="IPR003593">
    <property type="entry name" value="AAA+_ATPase"/>
</dbReference>
<evidence type="ECO:0000256" key="8">
    <source>
        <dbReference type="ARBA" id="ARBA00048027"/>
    </source>
</evidence>
<organism evidence="11 12">
    <name type="scientific">Hornefia porci</name>
    <dbReference type="NCBI Taxonomy" id="2652292"/>
    <lineage>
        <taxon>Bacteria</taxon>
        <taxon>Bacillati</taxon>
        <taxon>Bacillota</taxon>
        <taxon>Clostridia</taxon>
        <taxon>Peptostreptococcales</taxon>
        <taxon>Anaerovoracaceae</taxon>
        <taxon>Hornefia</taxon>
    </lineage>
</organism>
<dbReference type="InterPro" id="IPR027417">
    <property type="entry name" value="P-loop_NTPase"/>
</dbReference>
<keyword evidence="5 9" id="KW-0342">GTP-binding</keyword>
<feature type="binding site" evidence="9">
    <location>
        <begin position="105"/>
        <end position="112"/>
    </location>
    <ligand>
        <name>GTP</name>
        <dbReference type="ChEBI" id="CHEBI:37565"/>
    </ligand>
</feature>
<feature type="binding site" evidence="9">
    <location>
        <begin position="251"/>
        <end position="254"/>
    </location>
    <ligand>
        <name>GTP</name>
        <dbReference type="ChEBI" id="CHEBI:37565"/>
    </ligand>
</feature>
<dbReference type="AlphaFoldDB" id="A0A1Q9JEM5"/>
<reference evidence="11 12" key="1">
    <citation type="journal article" date="2016" name="Appl. Environ. Microbiol.">
        <title>Function and Phylogeny of Bacterial Butyryl Coenzyme A:Acetate Transferases and Their Diversity in the Proximal Colon of Swine.</title>
        <authorList>
            <person name="Trachsel J."/>
            <person name="Bayles D.O."/>
            <person name="Looft T."/>
            <person name="Levine U.Y."/>
            <person name="Allen H.K."/>
        </authorList>
    </citation>
    <scope>NUCLEOTIDE SEQUENCE [LARGE SCALE GENOMIC DNA]</scope>
    <source>
        <strain evidence="11 12">68-3-10</strain>
    </source>
</reference>
<name>A0A1Q9JEM5_9FIRM</name>
<proteinExistence type="inferred from homology"/>
<dbReference type="InterPro" id="IPR013822">
    <property type="entry name" value="Signal_recog_particl_SRP54_hlx"/>
</dbReference>
<dbReference type="PANTHER" id="PTHR43134:SF1">
    <property type="entry name" value="SIGNAL RECOGNITION PARTICLE RECEPTOR SUBUNIT ALPHA"/>
    <property type="match status" value="1"/>
</dbReference>
<dbReference type="Gene3D" id="1.20.120.140">
    <property type="entry name" value="Signal recognition particle SRP54, nucleotide-binding domain"/>
    <property type="match status" value="1"/>
</dbReference>
<keyword evidence="2 9" id="KW-0963">Cytoplasm</keyword>
<sequence>MSEITTKKKGFFGRMAERINDALFMHQEINEEMMDEIEEILITSDIGMETTMNIMEELREYIKVNMITLPKNVKKAIVEIIIRLIDKGERNRLSDKTPLVILMIGINGGGKTTTIAKLGNRLKKEGKTVMFAAADTFRAAASGQLKIWGDRIGVNTVMHQEGADPSAVLFDAIQSAKARNIDVLICDTAGRLQTKKNLMDELAKMNRVIDREYPEAARETLLVLDATNGKNAVSQAEQFNEAAELSGVIITKLDGTAKGGIAITIADEFDLPIKFIGTGEGVEDLEEFNAAEFAAEVTGGIADE</sequence>
<dbReference type="EMBL" id="MJIE01000001">
    <property type="protein sequence ID" value="OLR54649.1"/>
    <property type="molecule type" value="Genomic_DNA"/>
</dbReference>
<keyword evidence="6 9" id="KW-0472">Membrane</keyword>
<dbReference type="HAMAP" id="MF_00920">
    <property type="entry name" value="FtsY"/>
    <property type="match status" value="1"/>
</dbReference>
<evidence type="ECO:0000256" key="1">
    <source>
        <dbReference type="ARBA" id="ARBA00022475"/>
    </source>
</evidence>
<feature type="domain" description="SRP54-type proteins GTP-binding" evidence="10">
    <location>
        <begin position="272"/>
        <end position="285"/>
    </location>
</feature>
<dbReference type="InterPro" id="IPR042101">
    <property type="entry name" value="SRP54_N_sf"/>
</dbReference>
<dbReference type="Pfam" id="PF00448">
    <property type="entry name" value="SRP54"/>
    <property type="match status" value="1"/>
</dbReference>
<dbReference type="GO" id="GO:0005737">
    <property type="term" value="C:cytoplasm"/>
    <property type="evidence" value="ECO:0007669"/>
    <property type="project" value="UniProtKB-SubCell"/>
</dbReference>
<evidence type="ECO:0000256" key="2">
    <source>
        <dbReference type="ARBA" id="ARBA00022490"/>
    </source>
</evidence>